<sequence length="99" mass="10293">MFDLMVAASNAIGSVVMIGWVWAIIGVLVWLGVVLLALAGEPSYNRENGAVLGSLVGAVLGFITPVLLTILPFFLPFILAAAVLSLIGLALAHFCKVGK</sequence>
<feature type="transmembrane region" description="Helical" evidence="1">
    <location>
        <begin position="12"/>
        <end position="38"/>
    </location>
</feature>
<evidence type="ECO:0000313" key="3">
    <source>
        <dbReference type="Proteomes" id="UP000026984"/>
    </source>
</evidence>
<accession>A0A060AGK2</accession>
<reference evidence="2 3" key="1">
    <citation type="submission" date="2013-04" db="EMBL/GenBank/DDBJ databases">
        <title>Complete Genome Sequence of Cronobacter sakazakii Bacteriophage CR8.</title>
        <authorList>
            <person name="Kim Y."/>
            <person name="Shin H."/>
            <person name="Ryu S."/>
        </authorList>
    </citation>
    <scope>NUCLEOTIDE SEQUENCE [LARGE SCALE GENOMIC DNA]</scope>
</reference>
<proteinExistence type="predicted"/>
<evidence type="ECO:0000256" key="1">
    <source>
        <dbReference type="SAM" id="Phobius"/>
    </source>
</evidence>
<keyword evidence="1" id="KW-0812">Transmembrane</keyword>
<dbReference type="RefSeq" id="YP_009042438.1">
    <property type="nucleotide sequence ID" value="NC_024354.1"/>
</dbReference>
<name>A0A060AGK2_9CAUD</name>
<gene>
    <name evidence="2" type="ORF">CR8_201</name>
</gene>
<organism evidence="2 3">
    <name type="scientific">Cronobacter phage CR8</name>
    <dbReference type="NCBI Taxonomy" id="1327934"/>
    <lineage>
        <taxon>Viruses</taxon>
        <taxon>Duplodnaviria</taxon>
        <taxon>Heunggongvirae</taxon>
        <taxon>Uroviricota</taxon>
        <taxon>Caudoviricetes</taxon>
        <taxon>Vequintavirinae</taxon>
        <taxon>Certrevirus</taxon>
        <taxon>Certrevirus CR8</taxon>
    </lineage>
</organism>
<protein>
    <submittedName>
        <fullName evidence="2">Uncharacterized protein</fullName>
    </submittedName>
</protein>
<feature type="transmembrane region" description="Helical" evidence="1">
    <location>
        <begin position="50"/>
        <end position="68"/>
    </location>
</feature>
<dbReference type="GeneID" id="19686952"/>
<dbReference type="KEGG" id="vg:19686952"/>
<feature type="transmembrane region" description="Helical" evidence="1">
    <location>
        <begin position="74"/>
        <end position="95"/>
    </location>
</feature>
<dbReference type="EMBL" id="KC954774">
    <property type="protein sequence ID" value="AIA64731.1"/>
    <property type="molecule type" value="Genomic_DNA"/>
</dbReference>
<evidence type="ECO:0000313" key="2">
    <source>
        <dbReference type="EMBL" id="AIA64731.1"/>
    </source>
</evidence>
<keyword evidence="3" id="KW-1185">Reference proteome</keyword>
<keyword evidence="1" id="KW-0472">Membrane</keyword>
<keyword evidence="1" id="KW-1133">Transmembrane helix</keyword>
<dbReference type="Proteomes" id="UP000026984">
    <property type="component" value="Segment"/>
</dbReference>